<dbReference type="Proteomes" id="UP000430404">
    <property type="component" value="Unassembled WGS sequence"/>
</dbReference>
<evidence type="ECO:0000313" key="1">
    <source>
        <dbReference type="EMBL" id="VXA54053.1"/>
    </source>
</evidence>
<sequence length="24" mass="2842">MVDKYLNINLSFNHLIKTLPKKPD</sequence>
<organism evidence="1 2">
    <name type="scientific">Acinetobacter proteolyticus</name>
    <dbReference type="NCBI Taxonomy" id="1776741"/>
    <lineage>
        <taxon>Bacteria</taxon>
        <taxon>Pseudomonadati</taxon>
        <taxon>Pseudomonadota</taxon>
        <taxon>Gammaproteobacteria</taxon>
        <taxon>Moraxellales</taxon>
        <taxon>Moraxellaceae</taxon>
        <taxon>Acinetobacter</taxon>
    </lineage>
</organism>
<gene>
    <name evidence="1" type="ORF">ACI8B_110118</name>
</gene>
<evidence type="ECO:0000313" key="2">
    <source>
        <dbReference type="Proteomes" id="UP000430404"/>
    </source>
</evidence>
<dbReference type="AlphaFoldDB" id="A0A653K1L2"/>
<reference evidence="1 2" key="1">
    <citation type="submission" date="2019-10" db="EMBL/GenBank/DDBJ databases">
        <authorList>
            <person name="Karimi E."/>
        </authorList>
    </citation>
    <scope>NUCLEOTIDE SEQUENCE [LARGE SCALE GENOMIC DNA]</scope>
    <source>
        <strain evidence="1">Acinetobacter sp. 8BE</strain>
    </source>
</reference>
<protein>
    <submittedName>
        <fullName evidence="1">Uncharacterized protein</fullName>
    </submittedName>
</protein>
<dbReference type="EMBL" id="CABWKZ010000003">
    <property type="protein sequence ID" value="VXA54053.1"/>
    <property type="molecule type" value="Genomic_DNA"/>
</dbReference>
<proteinExistence type="predicted"/>
<accession>A0A653K1L2</accession>
<name>A0A653K1L2_9GAMM</name>